<dbReference type="PANTHER" id="PTHR10887">
    <property type="entry name" value="DNA2/NAM7 HELICASE FAMILY"/>
    <property type="match status" value="1"/>
</dbReference>
<feature type="domain" description="DNA2/NAM7 helicase helicase" evidence="1">
    <location>
        <begin position="93"/>
        <end position="182"/>
    </location>
</feature>
<feature type="domain" description="DNA2/NAM7 helicase-like C-terminal" evidence="2">
    <location>
        <begin position="310"/>
        <end position="514"/>
    </location>
</feature>
<protein>
    <submittedName>
        <fullName evidence="3">Uncharacterized protein</fullName>
    </submittedName>
</protein>
<evidence type="ECO:0000259" key="1">
    <source>
        <dbReference type="Pfam" id="PF13086"/>
    </source>
</evidence>
<dbReference type="InterPro" id="IPR041677">
    <property type="entry name" value="DNA2/NAM7_AAA_11"/>
</dbReference>
<dbReference type="Proteomes" id="UP001255856">
    <property type="component" value="Unassembled WGS sequence"/>
</dbReference>
<dbReference type="GO" id="GO:0004386">
    <property type="term" value="F:helicase activity"/>
    <property type="evidence" value="ECO:0007669"/>
    <property type="project" value="InterPro"/>
</dbReference>
<evidence type="ECO:0000313" key="4">
    <source>
        <dbReference type="Proteomes" id="UP001255856"/>
    </source>
</evidence>
<evidence type="ECO:0000259" key="2">
    <source>
        <dbReference type="Pfam" id="PF13087"/>
    </source>
</evidence>
<dbReference type="Pfam" id="PF13086">
    <property type="entry name" value="AAA_11"/>
    <property type="match status" value="2"/>
</dbReference>
<dbReference type="InterPro" id="IPR027417">
    <property type="entry name" value="P-loop_NTPase"/>
</dbReference>
<sequence>MLWVGLARSLWHGPNQEGRMAVELLTPPPGHAFKATADIAALRGPDVATELGLLRVLGSPAAASLPMLHDLIGNGPAPGHEPQAAGEGTGVPRVCLVHGPFGSGKSTLLVTLLRFLLKARGVAGGPLAGARILVASGTNVAVDRVLLGLLDAGCSDFLRVGSVRRMDARLLPHSLHASSSKTSGLAELKRALQETTDGGDRQALREEIARLEAGADEARKKLLTSVPIVGLTCCAALLPALDGQKFEVTVLDECSQLIEPLALAPAIRAQSRYMVAVGDPLQLPPIVAAPALPTREGPIADAAAEPHGLARPMFVRLQAAGHAVHLLRRQYRCHPDISRIPNDCFYGGRLLDGCTAQQRASLFQERLAPVVWVDPGGQEEGAAGSVRNRREAEAIRNIVGTLLSSGSVTRSQIGIICFFRAQVWTTGMRALVAVQLLQQLLEAPDAEEAASATQDGGVEQGLKIATVDAFQARERDVIVLSTSATQPSAFVGDAQRLNVALTRARRHLILVGSAAGLGRAAPAFQRLLASCRAQTRALFFGAAPALLAGDQGDGQEAPAGARGACDALDDDDDEWTYADEAACG</sequence>
<name>A0AAD9IH68_PROWI</name>
<accession>A0AAD9IH68</accession>
<dbReference type="InterPro" id="IPR045055">
    <property type="entry name" value="DNA2/NAM7-like"/>
</dbReference>
<keyword evidence="4" id="KW-1185">Reference proteome</keyword>
<feature type="domain" description="DNA2/NAM7 helicase helicase" evidence="1">
    <location>
        <begin position="200"/>
        <end position="288"/>
    </location>
</feature>
<dbReference type="EMBL" id="JASFZW010000011">
    <property type="protein sequence ID" value="KAK2076177.1"/>
    <property type="molecule type" value="Genomic_DNA"/>
</dbReference>
<dbReference type="SUPFAM" id="SSF52540">
    <property type="entry name" value="P-loop containing nucleoside triphosphate hydrolases"/>
    <property type="match status" value="1"/>
</dbReference>
<dbReference type="PANTHER" id="PTHR10887:SF518">
    <property type="entry name" value="RNA HELICASE NONSENSE MRNA REDUCING FACTOR"/>
    <property type="match status" value="1"/>
</dbReference>
<dbReference type="AlphaFoldDB" id="A0AAD9IH68"/>
<gene>
    <name evidence="3" type="ORF">QBZ16_001109</name>
</gene>
<organism evidence="3 4">
    <name type="scientific">Prototheca wickerhamii</name>
    <dbReference type="NCBI Taxonomy" id="3111"/>
    <lineage>
        <taxon>Eukaryota</taxon>
        <taxon>Viridiplantae</taxon>
        <taxon>Chlorophyta</taxon>
        <taxon>core chlorophytes</taxon>
        <taxon>Trebouxiophyceae</taxon>
        <taxon>Chlorellales</taxon>
        <taxon>Chlorellaceae</taxon>
        <taxon>Prototheca</taxon>
    </lineage>
</organism>
<evidence type="ECO:0000313" key="3">
    <source>
        <dbReference type="EMBL" id="KAK2076177.1"/>
    </source>
</evidence>
<reference evidence="3" key="1">
    <citation type="submission" date="2021-01" db="EMBL/GenBank/DDBJ databases">
        <authorList>
            <person name="Eckstrom K.M.E."/>
        </authorList>
    </citation>
    <scope>NUCLEOTIDE SEQUENCE</scope>
    <source>
        <strain evidence="3">UVCC 0001</strain>
    </source>
</reference>
<dbReference type="InterPro" id="IPR047187">
    <property type="entry name" value="SF1_C_Upf1"/>
</dbReference>
<dbReference type="InterPro" id="IPR041679">
    <property type="entry name" value="DNA2/NAM7-like_C"/>
</dbReference>
<comment type="caution">
    <text evidence="3">The sequence shown here is derived from an EMBL/GenBank/DDBJ whole genome shotgun (WGS) entry which is preliminary data.</text>
</comment>
<proteinExistence type="predicted"/>
<dbReference type="Pfam" id="PF13087">
    <property type="entry name" value="AAA_12"/>
    <property type="match status" value="1"/>
</dbReference>
<dbReference type="Gene3D" id="3.40.50.300">
    <property type="entry name" value="P-loop containing nucleotide triphosphate hydrolases"/>
    <property type="match status" value="2"/>
</dbReference>
<dbReference type="CDD" id="cd18808">
    <property type="entry name" value="SF1_C_Upf1"/>
    <property type="match status" value="1"/>
</dbReference>